<dbReference type="GeneID" id="91082654"/>
<keyword evidence="1" id="KW-0732">Signal</keyword>
<dbReference type="EMBL" id="UGTL01000001">
    <property type="protein sequence ID" value="SUB85732.1"/>
    <property type="molecule type" value="Genomic_DNA"/>
</dbReference>
<evidence type="ECO:0000259" key="2">
    <source>
        <dbReference type="Pfam" id="PF13568"/>
    </source>
</evidence>
<protein>
    <recommendedName>
        <fullName evidence="2">Outer membrane protein beta-barrel domain-containing protein</fullName>
    </recommendedName>
</protein>
<dbReference type="Pfam" id="PF13568">
    <property type="entry name" value="OMP_b-brl_2"/>
    <property type="match status" value="1"/>
</dbReference>
<dbReference type="RefSeq" id="WP_021669606.1">
    <property type="nucleotide sequence ID" value="NZ_UGTL01000001.1"/>
</dbReference>
<evidence type="ECO:0000256" key="1">
    <source>
        <dbReference type="SAM" id="SignalP"/>
    </source>
</evidence>
<gene>
    <name evidence="3" type="ORF">NCTC11157_01467</name>
</gene>
<accession>A0A379E0C9</accession>
<dbReference type="Proteomes" id="UP000254072">
    <property type="component" value="Unassembled WGS sequence"/>
</dbReference>
<dbReference type="AlphaFoldDB" id="A0A379E0C9"/>
<evidence type="ECO:0000313" key="3">
    <source>
        <dbReference type="EMBL" id="SUB85732.1"/>
    </source>
</evidence>
<proteinExistence type="predicted"/>
<name>A0A379E0C9_9BACT</name>
<sequence length="229" mass="25299">MKQKFYLVVLCLIVALQVQAQSTAKLSNIKWEGLVEFNSSKLGSMGSRFGFGVGVKGILEMPTISDGIYLSSGAFLERKGTDLDLGDLGRWTVSSYYLDIPIHIGYHYSVNPKFAIFGEAGPYIGVGLFGNSEGKELDEELYNKGKIKHNERTVKTFDGLKRFDVGLGLQFGVELAQKFTISVGYDFGFIDLYKGSNLEKEGTEENSEVLDLTPGAKNRSLSIKLGYKF</sequence>
<organism evidence="3 4">
    <name type="scientific">Prevotella disiens</name>
    <dbReference type="NCBI Taxonomy" id="28130"/>
    <lineage>
        <taxon>Bacteria</taxon>
        <taxon>Pseudomonadati</taxon>
        <taxon>Bacteroidota</taxon>
        <taxon>Bacteroidia</taxon>
        <taxon>Bacteroidales</taxon>
        <taxon>Prevotellaceae</taxon>
        <taxon>Prevotella</taxon>
    </lineage>
</organism>
<feature type="chain" id="PRO_5016904924" description="Outer membrane protein beta-barrel domain-containing protein" evidence="1">
    <location>
        <begin position="21"/>
        <end position="229"/>
    </location>
</feature>
<feature type="signal peptide" evidence="1">
    <location>
        <begin position="1"/>
        <end position="20"/>
    </location>
</feature>
<feature type="domain" description="Outer membrane protein beta-barrel" evidence="2">
    <location>
        <begin position="35"/>
        <end position="193"/>
    </location>
</feature>
<dbReference type="OrthoDB" id="1041121at2"/>
<reference evidence="3 4" key="1">
    <citation type="submission" date="2018-06" db="EMBL/GenBank/DDBJ databases">
        <authorList>
            <consortium name="Pathogen Informatics"/>
            <person name="Doyle S."/>
        </authorList>
    </citation>
    <scope>NUCLEOTIDE SEQUENCE [LARGE SCALE GENOMIC DNA]</scope>
    <source>
        <strain evidence="3 4">NCTC11157</strain>
    </source>
</reference>
<dbReference type="InterPro" id="IPR025665">
    <property type="entry name" value="Beta-barrel_OMP_2"/>
</dbReference>
<evidence type="ECO:0000313" key="4">
    <source>
        <dbReference type="Proteomes" id="UP000254072"/>
    </source>
</evidence>